<keyword evidence="4" id="KW-1185">Reference proteome</keyword>
<accession>A0AAN1WJB3</accession>
<dbReference type="SUPFAM" id="SSF53067">
    <property type="entry name" value="Actin-like ATPase domain"/>
    <property type="match status" value="2"/>
</dbReference>
<evidence type="ECO:0000313" key="3">
    <source>
        <dbReference type="EMBL" id="BCD98632.1"/>
    </source>
</evidence>
<sequence>MNKQTAQYFVGIDLGTTNTVVAYAALADKDQPQKRKIFEIEQLVSPGEVAKKPMLPSFRYHPMAGEIAAVDCQLPWSNSQQSLACVKGDFEGAIIGEWARELGAKASGRQVHSAKSWLSHTQVERHADILPWGAAEGIRQVSPVVASASYLLHVRQAWNHEHPEALLENQDIVVTVPASFDADARALTVEAAALAGLNHIRLLEEPQAVCYHWYGSNKDSVEKTLEGRRLLMVCDVGGGTTDLSLIQISKKAGEELNLTRVGVGDHLMLGGDNVDLALAHIVERRLNLPKALNAAQLSQIIAQTRRAKERLLDNKTLAQATITLVGSGSRLIAGAKSCELTQAEVTSLALEGFFPEVPLDVTPKKRRSAVMEFGLPYAADPAISRHLASFITQHASVCQQALGVSQAQDAEPAVPDCILLNGGLFNSATIRQRLLAQLSAWRKGAAPALLENNTPHLAVAFGAVSYLMARAGSHKTISGGSARAFFLVLDAQEAEARQAVCLLPKGAEDGVEYLLAQQNFVLRLDQPVNFTLASTRSSEVYRAGDKVPLDDDFFQLPSLVTKINSHEVSNAKAIVTKPGGLYLPVNLNVQLTEVGTLQVECLAQDNSHKWALEFEARAGQRTASAAQAALPPNFAQACEKIEEVFGNRKASDKNKAVKNLRKSLEGLLGPRQQWGVQLLRAIFDVLVEHKEKRRRSAAHERLWFNLTGYCLRPGCGEAADIWRIEKVWPLYEEFLTFDKETQSWIDFWTFWRRAAGGLDAQQQLHVFEGLAPYADPQYINSRKVIGEAKLISYDDVLRLLASLERVPQQHKITLVNHLITRLTLKNPSPISYWAIGRIATRVPFYSSNHHVVPADIVNPWLHDLLKLNWRADAQIAFCAVMMARMSGDRHRDIDSELRAAIETKLHHSKAPSTWLGMLNSADELSSSDNEKIFGEALPAGLALLEA</sequence>
<dbReference type="InterPro" id="IPR043129">
    <property type="entry name" value="ATPase_NBD"/>
</dbReference>
<dbReference type="InterPro" id="IPR021030">
    <property type="entry name" value="DUF3731"/>
</dbReference>
<dbReference type="EMBL" id="AP023086">
    <property type="protein sequence ID" value="BCD98632.1"/>
    <property type="molecule type" value="Genomic_DNA"/>
</dbReference>
<dbReference type="Gene3D" id="3.30.420.40">
    <property type="match status" value="2"/>
</dbReference>
<dbReference type="PANTHER" id="PTHR19375">
    <property type="entry name" value="HEAT SHOCK PROTEIN 70KDA"/>
    <property type="match status" value="1"/>
</dbReference>
<reference evidence="3 4" key="1">
    <citation type="journal article" date="2022" name="IScience">
        <title>An ultrasensitive nanofiber-based assay for enzymatic hydrolysis and deep-sea microbial degradation of cellulose.</title>
        <authorList>
            <person name="Tsudome M."/>
            <person name="Tachioka M."/>
            <person name="Miyazaki M."/>
            <person name="Uchimura K."/>
            <person name="Tsuda M."/>
            <person name="Takaki Y."/>
            <person name="Deguchi S."/>
        </authorList>
    </citation>
    <scope>NUCLEOTIDE SEQUENCE [LARGE SCALE GENOMIC DNA]</scope>
    <source>
        <strain evidence="3 4">GE09</strain>
    </source>
</reference>
<dbReference type="PRINTS" id="PR00301">
    <property type="entry name" value="HEATSHOCK70"/>
</dbReference>
<dbReference type="CDD" id="cd10170">
    <property type="entry name" value="ASKHA_NBD_HSP70"/>
    <property type="match status" value="1"/>
</dbReference>
<evidence type="ECO:0008006" key="5">
    <source>
        <dbReference type="Google" id="ProtNLM"/>
    </source>
</evidence>
<protein>
    <recommendedName>
        <fullName evidence="5">Molecular chaperone DnaK</fullName>
    </recommendedName>
</protein>
<dbReference type="AlphaFoldDB" id="A0AAN1WJB3"/>
<evidence type="ECO:0000256" key="1">
    <source>
        <dbReference type="ARBA" id="ARBA00022741"/>
    </source>
</evidence>
<gene>
    <name evidence="3" type="ORF">MARGE09_P2833</name>
</gene>
<dbReference type="Pfam" id="PF00012">
    <property type="entry name" value="HSP70"/>
    <property type="match status" value="1"/>
</dbReference>
<name>A0AAN1WJB3_9GAMM</name>
<dbReference type="Pfam" id="PF12531">
    <property type="entry name" value="DUF3731"/>
    <property type="match status" value="1"/>
</dbReference>
<dbReference type="Proteomes" id="UP001320119">
    <property type="component" value="Chromosome"/>
</dbReference>
<proteinExistence type="predicted"/>
<dbReference type="GO" id="GO:0005524">
    <property type="term" value="F:ATP binding"/>
    <property type="evidence" value="ECO:0007669"/>
    <property type="project" value="UniProtKB-KW"/>
</dbReference>
<dbReference type="InterPro" id="IPR013126">
    <property type="entry name" value="Hsp_70_fam"/>
</dbReference>
<dbReference type="Gene3D" id="3.90.640.10">
    <property type="entry name" value="Actin, Chain A, domain 4"/>
    <property type="match status" value="1"/>
</dbReference>
<dbReference type="KEGG" id="marq:MARGE09_P2833"/>
<organism evidence="3 4">
    <name type="scientific">Marinagarivorans cellulosilyticus</name>
    <dbReference type="NCBI Taxonomy" id="2721545"/>
    <lineage>
        <taxon>Bacteria</taxon>
        <taxon>Pseudomonadati</taxon>
        <taxon>Pseudomonadota</taxon>
        <taxon>Gammaproteobacteria</taxon>
        <taxon>Cellvibrionales</taxon>
        <taxon>Cellvibrionaceae</taxon>
        <taxon>Marinagarivorans</taxon>
    </lineage>
</organism>
<evidence type="ECO:0000256" key="2">
    <source>
        <dbReference type="ARBA" id="ARBA00022840"/>
    </source>
</evidence>
<keyword evidence="2" id="KW-0067">ATP-binding</keyword>
<dbReference type="GO" id="GO:0140662">
    <property type="term" value="F:ATP-dependent protein folding chaperone"/>
    <property type="evidence" value="ECO:0007669"/>
    <property type="project" value="InterPro"/>
</dbReference>
<dbReference type="RefSeq" id="WP_236983123.1">
    <property type="nucleotide sequence ID" value="NZ_AP023086.1"/>
</dbReference>
<keyword evidence="1" id="KW-0547">Nucleotide-binding</keyword>
<evidence type="ECO:0000313" key="4">
    <source>
        <dbReference type="Proteomes" id="UP001320119"/>
    </source>
</evidence>